<evidence type="ECO:0000256" key="3">
    <source>
        <dbReference type="ARBA" id="ARBA00004862"/>
    </source>
</evidence>
<evidence type="ECO:0000256" key="17">
    <source>
        <dbReference type="PIRNR" id="PIRNR036440"/>
    </source>
</evidence>
<dbReference type="InterPro" id="IPR000706">
    <property type="entry name" value="AGPR_type-1"/>
</dbReference>
<dbReference type="Pfam" id="PF04768">
    <property type="entry name" value="NAT"/>
    <property type="match status" value="1"/>
</dbReference>
<comment type="similarity">
    <text evidence="5 17">In the C-terminal section; belongs to the NAGSA dehydrogenase family.</text>
</comment>
<dbReference type="CDD" id="cd04252">
    <property type="entry name" value="AAK_NAGK-fArgBP"/>
    <property type="match status" value="1"/>
</dbReference>
<keyword evidence="11 17" id="KW-0067">ATP-binding</keyword>
<dbReference type="OrthoDB" id="438291at2759"/>
<evidence type="ECO:0000256" key="9">
    <source>
        <dbReference type="ARBA" id="ARBA00022741"/>
    </source>
</evidence>
<comment type="pathway">
    <text evidence="2 17">Amino-acid biosynthesis; L-arginine biosynthesis; N(2)-acetyl-L-ornithine from L-glutamate: step 2/4.</text>
</comment>
<dbReference type="Gene3D" id="3.40.50.720">
    <property type="entry name" value="NAD(P)-binding Rossmann-like Domain"/>
    <property type="match status" value="1"/>
</dbReference>
<dbReference type="InterPro" id="IPR036393">
    <property type="entry name" value="AceGlu_kinase-like_sf"/>
</dbReference>
<dbReference type="InterPro" id="IPR041734">
    <property type="entry name" value="NAGK-fArgBP"/>
</dbReference>
<name>A0A9Q3H7J5_9BASI</name>
<dbReference type="GO" id="GO:0070401">
    <property type="term" value="F:NADP+ binding"/>
    <property type="evidence" value="ECO:0007669"/>
    <property type="project" value="InterPro"/>
</dbReference>
<dbReference type="PANTHER" id="PTHR23342">
    <property type="entry name" value="N-ACETYLGLUTAMATE SYNTHASE"/>
    <property type="match status" value="1"/>
</dbReference>
<dbReference type="InterPro" id="IPR004662">
    <property type="entry name" value="AcgluKinase_fam"/>
</dbReference>
<evidence type="ECO:0000256" key="13">
    <source>
        <dbReference type="ARBA" id="ARBA00022946"/>
    </source>
</evidence>
<organism evidence="19 20">
    <name type="scientific">Austropuccinia psidii MF-1</name>
    <dbReference type="NCBI Taxonomy" id="1389203"/>
    <lineage>
        <taxon>Eukaryota</taxon>
        <taxon>Fungi</taxon>
        <taxon>Dikarya</taxon>
        <taxon>Basidiomycota</taxon>
        <taxon>Pucciniomycotina</taxon>
        <taxon>Pucciniomycetes</taxon>
        <taxon>Pucciniales</taxon>
        <taxon>Sphaerophragmiaceae</taxon>
        <taxon>Austropuccinia</taxon>
    </lineage>
</organism>
<keyword evidence="20" id="KW-1185">Reference proteome</keyword>
<dbReference type="InterPro" id="IPR001048">
    <property type="entry name" value="Asp/Glu/Uridylate_kinase"/>
</dbReference>
<keyword evidence="14 17" id="KW-0560">Oxidoreductase</keyword>
<evidence type="ECO:0000313" key="19">
    <source>
        <dbReference type="EMBL" id="MBW0494231.1"/>
    </source>
</evidence>
<dbReference type="NCBIfam" id="TIGR00761">
    <property type="entry name" value="argB"/>
    <property type="match status" value="1"/>
</dbReference>
<comment type="subcellular location">
    <subcellularLocation>
        <location evidence="1 17">Mitochondrion</location>
    </subcellularLocation>
</comment>
<evidence type="ECO:0000256" key="10">
    <source>
        <dbReference type="ARBA" id="ARBA00022777"/>
    </source>
</evidence>
<keyword evidence="15 17" id="KW-0496">Mitochondrion</keyword>
<feature type="domain" description="N-acetyltransferase" evidence="18">
    <location>
        <begin position="360"/>
        <end position="515"/>
    </location>
</feature>
<comment type="caution">
    <text evidence="19">The sequence shown here is derived from an EMBL/GenBank/DDBJ whole genome shotgun (WGS) entry which is preliminary data.</text>
</comment>
<reference evidence="19" key="1">
    <citation type="submission" date="2021-03" db="EMBL/GenBank/DDBJ databases">
        <title>Draft genome sequence of rust myrtle Austropuccinia psidii MF-1, a brazilian biotype.</title>
        <authorList>
            <person name="Quecine M.C."/>
            <person name="Pachon D.M.R."/>
            <person name="Bonatelli M.L."/>
            <person name="Correr F.H."/>
            <person name="Franceschini L.M."/>
            <person name="Leite T.F."/>
            <person name="Margarido G.R.A."/>
            <person name="Almeida C.A."/>
            <person name="Ferrarezi J.A."/>
            <person name="Labate C.A."/>
        </authorList>
    </citation>
    <scope>NUCLEOTIDE SEQUENCE</scope>
    <source>
        <strain evidence="19">MF-1</strain>
    </source>
</reference>
<dbReference type="GO" id="GO:0006526">
    <property type="term" value="P:L-arginine biosynthetic process"/>
    <property type="evidence" value="ECO:0007669"/>
    <property type="project" value="UniProtKB-UniRule"/>
</dbReference>
<sequence>MLSHRLRPSACRYPFACPFSLRRSLSSAPVSSLLSCSNPLEPASLKGTLSLRASHISSPLALTRRSLGTIASRTGSDRETIIKLLYSIASKHEVERYLRIFSTASTFAVLKVGGAILSDDLESLSLSLSFLSEVGLYPIVCHGMGPQLNKLLEDAGVTADYIDGIRITDAKTLEIARQVFLAENLKLVEALEKLGTRARPITNGVFFADYLDREKYGFVGKITKVNKEPIEASIRAGALPILTSLAETKDGQILNVNADVATSELAKVLEPLKIVFLNEKGGLFHGITQEKLDIINLDEEYEQLMKQEWVKYGTKLKIREIKELLDHLPRSTSVAIISPGDLQKELFTDSGAGTLLRKGYKLHKYSSLDSIGKDRLRKILQERDPDIQLGKTSVAEFFIELEKKNYTVYGDEQFEVLAIISHPPNKIPVLTKLLTSRNGVLNAILDNVWASIRKDFKKLLWTCNGNQGESNNWHFEKADGSFTRAGKSLFYYGIQDVTELEQVIKSLVEDERIPRAYLPLTHKKVLPTPHLRQLARSFSSVSAHFQHKRHYATVSDPVQKKIGLIGARGFTGSQLVSLIDGHPNLSLAHVSSRELAGKKLENYNKSTIIYENLTAKDVGEMEKSGQVDAWVMALPNGICKPFVDAIDRVGLESSTDSSPKPQSVIVDLSADYRFEKDWVYGLPELYNREKIQTSNRISNPGCYATNIQLLLAPILPYLEQTPTVFGVSGYSGAGTQSGNRPKVTPEDLQHAIRPYSLTDHIHEREASHHLSRLRKNNDSGNLHIAFVPAVAPWFSGIIATASVPLSKTFTARELNEIYEKAYKGQKLLKWKRDGIPGVREIEQKHGWIGGGLQVHSSGNRVVIVGVLDNLLKGAATQCIQNLNLALGLEEYVGIPI</sequence>
<dbReference type="EMBL" id="AVOT02012469">
    <property type="protein sequence ID" value="MBW0494231.1"/>
    <property type="molecule type" value="Genomic_DNA"/>
</dbReference>
<dbReference type="NCBIfam" id="TIGR01850">
    <property type="entry name" value="argC"/>
    <property type="match status" value="1"/>
</dbReference>
<dbReference type="Pfam" id="PF01118">
    <property type="entry name" value="Semialdhyde_dh"/>
    <property type="match status" value="1"/>
</dbReference>
<dbReference type="Pfam" id="PF00696">
    <property type="entry name" value="AA_kinase"/>
    <property type="match status" value="1"/>
</dbReference>
<comment type="pathway">
    <text evidence="3 17">Amino-acid biosynthesis; L-arginine biosynthesis; N(2)-acetyl-L-ornithine from L-glutamate: step 3/4.</text>
</comment>
<dbReference type="InterPro" id="IPR011241">
    <property type="entry name" value="NAGK/NAGSA"/>
</dbReference>
<keyword evidence="8 17" id="KW-0808">Transferase</keyword>
<proteinExistence type="inferred from homology"/>
<dbReference type="GO" id="GO:0005759">
    <property type="term" value="C:mitochondrial matrix"/>
    <property type="evidence" value="ECO:0007669"/>
    <property type="project" value="TreeGrafter"/>
</dbReference>
<dbReference type="CDD" id="cd04263">
    <property type="entry name" value="DUF619-NAGK-FABP"/>
    <property type="match status" value="1"/>
</dbReference>
<evidence type="ECO:0000256" key="8">
    <source>
        <dbReference type="ARBA" id="ARBA00022679"/>
    </source>
</evidence>
<dbReference type="Gene3D" id="3.40.630.30">
    <property type="match status" value="1"/>
</dbReference>
<dbReference type="Proteomes" id="UP000765509">
    <property type="component" value="Unassembled WGS sequence"/>
</dbReference>
<evidence type="ECO:0000256" key="5">
    <source>
        <dbReference type="ARBA" id="ARBA00007239"/>
    </source>
</evidence>
<evidence type="ECO:0000256" key="6">
    <source>
        <dbReference type="ARBA" id="ARBA00022571"/>
    </source>
</evidence>
<dbReference type="FunFam" id="3.40.1160.10:FF:000011">
    <property type="entry name" value="N-acetyl-gamma-glutamyl-phosphate reductase, variant"/>
    <property type="match status" value="1"/>
</dbReference>
<evidence type="ECO:0000256" key="12">
    <source>
        <dbReference type="ARBA" id="ARBA00022857"/>
    </source>
</evidence>
<evidence type="ECO:0000259" key="18">
    <source>
        <dbReference type="PROSITE" id="PS51731"/>
    </source>
</evidence>
<evidence type="ECO:0000256" key="15">
    <source>
        <dbReference type="ARBA" id="ARBA00023128"/>
    </source>
</evidence>
<evidence type="ECO:0000256" key="4">
    <source>
        <dbReference type="ARBA" id="ARBA00006830"/>
    </source>
</evidence>
<protein>
    <recommendedName>
        <fullName evidence="18">N-acetyltransferase domain-containing protein</fullName>
    </recommendedName>
</protein>
<dbReference type="SUPFAM" id="SSF55347">
    <property type="entry name" value="Glyceraldehyde-3-phosphate dehydrogenase-like, C-terminal domain"/>
    <property type="match status" value="1"/>
</dbReference>
<gene>
    <name evidence="19" type="ORF">O181_033946</name>
</gene>
<evidence type="ECO:0000256" key="1">
    <source>
        <dbReference type="ARBA" id="ARBA00004173"/>
    </source>
</evidence>
<keyword evidence="13" id="KW-0809">Transit peptide</keyword>
<dbReference type="GO" id="GO:0003991">
    <property type="term" value="F:acetylglutamate kinase activity"/>
    <property type="evidence" value="ECO:0007669"/>
    <property type="project" value="InterPro"/>
</dbReference>
<evidence type="ECO:0000313" key="20">
    <source>
        <dbReference type="Proteomes" id="UP000765509"/>
    </source>
</evidence>
<evidence type="ECO:0000256" key="2">
    <source>
        <dbReference type="ARBA" id="ARBA00004828"/>
    </source>
</evidence>
<dbReference type="CDD" id="cd24149">
    <property type="entry name" value="AGPR_N_ARG5_6_like"/>
    <property type="match status" value="1"/>
</dbReference>
<dbReference type="Gene3D" id="3.40.1160.10">
    <property type="entry name" value="Acetylglutamate kinase-like"/>
    <property type="match status" value="1"/>
</dbReference>
<dbReference type="GO" id="GO:0003942">
    <property type="term" value="F:N-acetyl-gamma-glutamyl-phosphate reductase activity"/>
    <property type="evidence" value="ECO:0007669"/>
    <property type="project" value="UniProtKB-UniRule"/>
</dbReference>
<evidence type="ECO:0000256" key="11">
    <source>
        <dbReference type="ARBA" id="ARBA00022840"/>
    </source>
</evidence>
<keyword evidence="10 17" id="KW-0418">Kinase</keyword>
<evidence type="ECO:0000256" key="7">
    <source>
        <dbReference type="ARBA" id="ARBA00022605"/>
    </source>
</evidence>
<keyword evidence="6 17" id="KW-0055">Arginine biosynthesis</keyword>
<dbReference type="AlphaFoldDB" id="A0A9Q3H7J5"/>
<evidence type="ECO:0000256" key="14">
    <source>
        <dbReference type="ARBA" id="ARBA00023002"/>
    </source>
</evidence>
<dbReference type="InterPro" id="IPR000534">
    <property type="entry name" value="Semialdehyde_DH_NAD-bd"/>
</dbReference>
<keyword evidence="16 17" id="KW-0511">Multifunctional enzyme</keyword>
<dbReference type="PANTHER" id="PTHR23342:SF0">
    <property type="entry name" value="N-ACETYLGLUTAMATE SYNTHASE, MITOCHONDRIAL"/>
    <property type="match status" value="1"/>
</dbReference>
<keyword evidence="9 17" id="KW-0547">Nucleotide-binding</keyword>
<evidence type="ECO:0000256" key="16">
    <source>
        <dbReference type="ARBA" id="ARBA00023268"/>
    </source>
</evidence>
<dbReference type="GO" id="GO:0051287">
    <property type="term" value="F:NAD binding"/>
    <property type="evidence" value="ECO:0007669"/>
    <property type="project" value="UniProtKB-UniRule"/>
</dbReference>
<keyword evidence="7 17" id="KW-0028">Amino-acid biosynthesis</keyword>
<dbReference type="CDD" id="cd23936">
    <property type="entry name" value="AGPR_C_ARG5_6_like"/>
    <property type="match status" value="1"/>
</dbReference>
<dbReference type="SUPFAM" id="SSF53633">
    <property type="entry name" value="Carbamate kinase-like"/>
    <property type="match status" value="1"/>
</dbReference>
<dbReference type="InterPro" id="IPR006855">
    <property type="entry name" value="Vertebrate-like_GNAT_dom"/>
</dbReference>
<dbReference type="PROSITE" id="PS51731">
    <property type="entry name" value="GNAT_NAGS"/>
    <property type="match status" value="1"/>
</dbReference>
<comment type="similarity">
    <text evidence="4 17">In the N-terminal section; belongs to the acetylglutamate kinase family.</text>
</comment>
<dbReference type="PIRSF" id="PIRSF036440">
    <property type="entry name" value="ARG5-6"/>
    <property type="match status" value="1"/>
</dbReference>
<dbReference type="Gene3D" id="3.30.360.10">
    <property type="entry name" value="Dihydrodipicolinate Reductase, domain 2"/>
    <property type="match status" value="1"/>
</dbReference>
<accession>A0A9Q3H7J5</accession>
<dbReference type="GO" id="GO:0005524">
    <property type="term" value="F:ATP binding"/>
    <property type="evidence" value="ECO:0007669"/>
    <property type="project" value="UniProtKB-UniRule"/>
</dbReference>
<dbReference type="SMART" id="SM00859">
    <property type="entry name" value="Semialdhyde_dh"/>
    <property type="match status" value="1"/>
</dbReference>
<dbReference type="SUPFAM" id="SSF51735">
    <property type="entry name" value="NAD(P)-binding Rossmann-fold domains"/>
    <property type="match status" value="1"/>
</dbReference>
<dbReference type="InterPro" id="IPR058924">
    <property type="entry name" value="AGPR_dimerisation_dom"/>
</dbReference>
<dbReference type="FunFam" id="3.40.630.30:FF:000029">
    <property type="entry name" value="Bifunctional acetylglutamate kinase/N-acetyl-gamma-glutamyl-phosphate reductase"/>
    <property type="match status" value="1"/>
</dbReference>
<dbReference type="HAMAP" id="MF_00150">
    <property type="entry name" value="ArgC_type1"/>
    <property type="match status" value="1"/>
</dbReference>
<keyword evidence="12 17" id="KW-0521">NADP</keyword>
<dbReference type="Pfam" id="PF22698">
    <property type="entry name" value="Semialdhyde_dhC_1"/>
    <property type="match status" value="1"/>
</dbReference>
<dbReference type="InterPro" id="IPR036291">
    <property type="entry name" value="NAD(P)-bd_dom_sf"/>
</dbReference>